<proteinExistence type="predicted"/>
<dbReference type="HOGENOM" id="CLU_3010159_0_0_9"/>
<reference evidence="1 2" key="1">
    <citation type="submission" date="2007-09" db="EMBL/GenBank/DDBJ databases">
        <title>Draft genome sequence of Peptostreptococcus micros (ATCC 33270).</title>
        <authorList>
            <person name="Sudarsanam P."/>
            <person name="Ley R."/>
            <person name="Guruge J."/>
            <person name="Turnbaugh P.J."/>
            <person name="Mahowald M."/>
            <person name="Liep D."/>
            <person name="Gordon J."/>
        </authorList>
    </citation>
    <scope>NUCLEOTIDE SEQUENCE [LARGE SCALE GENOMIC DNA]</scope>
    <source>
        <strain evidence="1 2">ATCC 33270</strain>
    </source>
</reference>
<dbReference type="EMBL" id="ABEE02000017">
    <property type="protein sequence ID" value="EDP23210.1"/>
    <property type="molecule type" value="Genomic_DNA"/>
</dbReference>
<protein>
    <submittedName>
        <fullName evidence="1">Uncharacterized protein</fullName>
    </submittedName>
</protein>
<reference evidence="1 2" key="2">
    <citation type="submission" date="2007-09" db="EMBL/GenBank/DDBJ databases">
        <authorList>
            <person name="Fulton L."/>
            <person name="Clifton S."/>
            <person name="Fulton B."/>
            <person name="Xu J."/>
            <person name="Minx P."/>
            <person name="Pepin K.H."/>
            <person name="Johnson M."/>
            <person name="Thiruvilangam P."/>
            <person name="Bhonagiri V."/>
            <person name="Nash W.E."/>
            <person name="Mardis E.R."/>
            <person name="Wilson R.K."/>
        </authorList>
    </citation>
    <scope>NUCLEOTIDE SEQUENCE [LARGE SCALE GENOMIC DNA]</scope>
    <source>
        <strain evidence="1 2">ATCC 33270</strain>
    </source>
</reference>
<gene>
    <name evidence="1" type="ORF">PEPMIC_01012</name>
</gene>
<dbReference type="Proteomes" id="UP000003162">
    <property type="component" value="Unassembled WGS sequence"/>
</dbReference>
<accession>A8SLI5</accession>
<name>A8SLI5_9FIRM</name>
<evidence type="ECO:0000313" key="1">
    <source>
        <dbReference type="EMBL" id="EDP23210.1"/>
    </source>
</evidence>
<comment type="caution">
    <text evidence="1">The sequence shown here is derived from an EMBL/GenBank/DDBJ whole genome shotgun (WGS) entry which is preliminary data.</text>
</comment>
<dbReference type="AlphaFoldDB" id="A8SLI5"/>
<organism evidence="1 2">
    <name type="scientific">Parvimonas micra ATCC 33270</name>
    <dbReference type="NCBI Taxonomy" id="411465"/>
    <lineage>
        <taxon>Bacteria</taxon>
        <taxon>Bacillati</taxon>
        <taxon>Bacillota</taxon>
        <taxon>Tissierellia</taxon>
        <taxon>Tissierellales</taxon>
        <taxon>Peptoniphilaceae</taxon>
        <taxon>Parvimonas</taxon>
    </lineage>
</organism>
<sequence>MINIKNRMAKTILFFLYFSISLKLLPNLLCQVYQKIKFRDYVLDNIKVKFQQLPDM</sequence>
<evidence type="ECO:0000313" key="2">
    <source>
        <dbReference type="Proteomes" id="UP000003162"/>
    </source>
</evidence>